<feature type="region of interest" description="Disordered" evidence="1">
    <location>
        <begin position="133"/>
        <end position="168"/>
    </location>
</feature>
<gene>
    <name evidence="2" type="primary">LOC102700081</name>
</gene>
<proteinExistence type="predicted"/>
<dbReference type="Proteomes" id="UP000006038">
    <property type="component" value="Chromosome 8"/>
</dbReference>
<evidence type="ECO:0000256" key="1">
    <source>
        <dbReference type="SAM" id="MobiDB-lite"/>
    </source>
</evidence>
<feature type="region of interest" description="Disordered" evidence="1">
    <location>
        <begin position="15"/>
        <end position="35"/>
    </location>
</feature>
<feature type="region of interest" description="Disordered" evidence="1">
    <location>
        <begin position="100"/>
        <end position="121"/>
    </location>
</feature>
<dbReference type="HOGENOM" id="CLU_935004_0_0_1"/>
<reference evidence="2" key="2">
    <citation type="submission" date="2013-04" db="UniProtKB">
        <authorList>
            <consortium name="EnsemblPlants"/>
        </authorList>
    </citation>
    <scope>IDENTIFICATION</scope>
</reference>
<dbReference type="Gramene" id="OB08G20630.1">
    <property type="protein sequence ID" value="OB08G20630.1"/>
    <property type="gene ID" value="OB08G20630"/>
</dbReference>
<dbReference type="RefSeq" id="XP_015695773.1">
    <property type="nucleotide sequence ID" value="XM_015840287.1"/>
</dbReference>
<dbReference type="PANTHER" id="PTHR45224:SF3">
    <property type="entry name" value="OS11G0506300 PROTEIN"/>
    <property type="match status" value="1"/>
</dbReference>
<name>J3MSI4_ORYBR</name>
<dbReference type="PANTHER" id="PTHR45224">
    <property type="entry name" value="OS01G0527900 PROTEIN-RELATED"/>
    <property type="match status" value="1"/>
</dbReference>
<dbReference type="AlphaFoldDB" id="J3MSI4"/>
<dbReference type="OrthoDB" id="640386at2759"/>
<evidence type="ECO:0008006" key="4">
    <source>
        <dbReference type="Google" id="ProtNLM"/>
    </source>
</evidence>
<evidence type="ECO:0000313" key="2">
    <source>
        <dbReference type="EnsemblPlants" id="OB08G20630.1"/>
    </source>
</evidence>
<dbReference type="GeneID" id="102700081"/>
<feature type="compositionally biased region" description="Basic and acidic residues" evidence="1">
    <location>
        <begin position="15"/>
        <end position="33"/>
    </location>
</feature>
<protein>
    <recommendedName>
        <fullName evidence="4">Myb-like domain-containing protein</fullName>
    </recommendedName>
</protein>
<feature type="compositionally biased region" description="Polar residues" evidence="1">
    <location>
        <begin position="145"/>
        <end position="164"/>
    </location>
</feature>
<dbReference type="EnsemblPlants" id="OB08G20630.1">
    <property type="protein sequence ID" value="OB08G20630.1"/>
    <property type="gene ID" value="OB08G20630"/>
</dbReference>
<dbReference type="OMA" id="RWHEINR"/>
<dbReference type="KEGG" id="obr:102700081"/>
<sequence length="298" mass="33772">MRRDQVEAAVTRDLMKATAARERKSSAVRERKGAAATKLPQGVAAAAVQKVPATTTTADEGSVSFQSLASFTGTTNGGFWSQCVGVCPIGNPWMRPQAFEPSTWDNDPTPPGGFTDFLNSQPQMSQNHHLVGRASHFGPFKPPQSFETSPSQEDTTTPRSSPVNVDSGDELIRTEKRILWTQEEDMSSSLLNLMDSSQRSDRKSEHYWVYVIDTYNPTTPGNRKRNLKQAKDRWHEINRWTDLFNDAWIKAQIIFTSGYNDQMWIDKAHVFYVEDNKKLNLSRFVLMDVWYMVKNEAK</sequence>
<keyword evidence="3" id="KW-1185">Reference proteome</keyword>
<reference evidence="2" key="1">
    <citation type="journal article" date="2013" name="Nat. Commun.">
        <title>Whole-genome sequencing of Oryza brachyantha reveals mechanisms underlying Oryza genome evolution.</title>
        <authorList>
            <person name="Chen J."/>
            <person name="Huang Q."/>
            <person name="Gao D."/>
            <person name="Wang J."/>
            <person name="Lang Y."/>
            <person name="Liu T."/>
            <person name="Li B."/>
            <person name="Bai Z."/>
            <person name="Luis Goicoechea J."/>
            <person name="Liang C."/>
            <person name="Chen C."/>
            <person name="Zhang W."/>
            <person name="Sun S."/>
            <person name="Liao Y."/>
            <person name="Zhang X."/>
            <person name="Yang L."/>
            <person name="Song C."/>
            <person name="Wang M."/>
            <person name="Shi J."/>
            <person name="Liu G."/>
            <person name="Liu J."/>
            <person name="Zhou H."/>
            <person name="Zhou W."/>
            <person name="Yu Q."/>
            <person name="An N."/>
            <person name="Chen Y."/>
            <person name="Cai Q."/>
            <person name="Wang B."/>
            <person name="Liu B."/>
            <person name="Min J."/>
            <person name="Huang Y."/>
            <person name="Wu H."/>
            <person name="Li Z."/>
            <person name="Zhang Y."/>
            <person name="Yin Y."/>
            <person name="Song W."/>
            <person name="Jiang J."/>
            <person name="Jackson S.A."/>
            <person name="Wing R.A."/>
            <person name="Wang J."/>
            <person name="Chen M."/>
        </authorList>
    </citation>
    <scope>NUCLEOTIDE SEQUENCE [LARGE SCALE GENOMIC DNA]</scope>
    <source>
        <strain evidence="2">cv. IRGC 101232</strain>
    </source>
</reference>
<evidence type="ECO:0000313" key="3">
    <source>
        <dbReference type="Proteomes" id="UP000006038"/>
    </source>
</evidence>
<organism evidence="2">
    <name type="scientific">Oryza brachyantha</name>
    <name type="common">malo sina</name>
    <dbReference type="NCBI Taxonomy" id="4533"/>
    <lineage>
        <taxon>Eukaryota</taxon>
        <taxon>Viridiplantae</taxon>
        <taxon>Streptophyta</taxon>
        <taxon>Embryophyta</taxon>
        <taxon>Tracheophyta</taxon>
        <taxon>Spermatophyta</taxon>
        <taxon>Magnoliopsida</taxon>
        <taxon>Liliopsida</taxon>
        <taxon>Poales</taxon>
        <taxon>Poaceae</taxon>
        <taxon>BOP clade</taxon>
        <taxon>Oryzoideae</taxon>
        <taxon>Oryzeae</taxon>
        <taxon>Oryzinae</taxon>
        <taxon>Oryza</taxon>
    </lineage>
</organism>
<accession>J3MSI4</accession>